<reference evidence="1 2" key="1">
    <citation type="submission" date="2016-07" db="EMBL/GenBank/DDBJ databases">
        <title>Multiple horizontal gene transfer events from other fungi enriched the ability of initially mycotrophic Trichoderma (Ascomycota) to feed on dead plant biomass.</title>
        <authorList>
            <consortium name="DOE Joint Genome Institute"/>
            <person name="Aerts A."/>
            <person name="Atanasova L."/>
            <person name="Chenthamara K."/>
            <person name="Zhang J."/>
            <person name="Grujic M."/>
            <person name="Henrissat B."/>
            <person name="Kuo A."/>
            <person name="Salamov A."/>
            <person name="Lipzen A."/>
            <person name="Labutti K."/>
            <person name="Barry K."/>
            <person name="Miao Y."/>
            <person name="Rahimi M.J."/>
            <person name="Shen Q."/>
            <person name="Grigoriev I.V."/>
            <person name="Kubicek C.P."/>
            <person name="Druzhinina I.S."/>
        </authorList>
    </citation>
    <scope>NUCLEOTIDE SEQUENCE [LARGE SCALE GENOMIC DNA]</scope>
    <source>
        <strain evidence="1 2">CBS 226.95</strain>
    </source>
</reference>
<organism evidence="1 2">
    <name type="scientific">Trichoderma harzianum CBS 226.95</name>
    <dbReference type="NCBI Taxonomy" id="983964"/>
    <lineage>
        <taxon>Eukaryota</taxon>
        <taxon>Fungi</taxon>
        <taxon>Dikarya</taxon>
        <taxon>Ascomycota</taxon>
        <taxon>Pezizomycotina</taxon>
        <taxon>Sordariomycetes</taxon>
        <taxon>Hypocreomycetidae</taxon>
        <taxon>Hypocreales</taxon>
        <taxon>Hypocreaceae</taxon>
        <taxon>Trichoderma</taxon>
    </lineage>
</organism>
<name>A0A2T4A0V5_TRIHA</name>
<accession>A0A2T4A0V5</accession>
<dbReference type="GeneID" id="36622300"/>
<proteinExistence type="predicted"/>
<gene>
    <name evidence="1" type="ORF">M431DRAFT_244375</name>
</gene>
<evidence type="ECO:0000313" key="2">
    <source>
        <dbReference type="Proteomes" id="UP000241690"/>
    </source>
</evidence>
<keyword evidence="2" id="KW-1185">Reference proteome</keyword>
<dbReference type="AlphaFoldDB" id="A0A2T4A0V5"/>
<dbReference type="EMBL" id="KZ679687">
    <property type="protein sequence ID" value="PTB50702.1"/>
    <property type="molecule type" value="Genomic_DNA"/>
</dbReference>
<dbReference type="RefSeq" id="XP_024770379.1">
    <property type="nucleotide sequence ID" value="XM_024913737.1"/>
</dbReference>
<evidence type="ECO:0000313" key="1">
    <source>
        <dbReference type="EMBL" id="PTB50702.1"/>
    </source>
</evidence>
<protein>
    <submittedName>
        <fullName evidence="1">Uncharacterized protein</fullName>
    </submittedName>
</protein>
<sequence>MVSVGIGLPCLYESRPLLDHRRAPLRASGTLCTTPPPIARSGPLLFHPCRFHPFGCANLAYQRTEDEENRLLSLLVMVFLYPCYPQMRVLLLFFFQTHNHPWSAAVQGALPRCDAVRSDPSIFCVSSDKPDLSVGVRAISAQCDLPLPLRFAGPYEPGLGDNRRPQGNKRKKL</sequence>
<dbReference type="Proteomes" id="UP000241690">
    <property type="component" value="Unassembled WGS sequence"/>
</dbReference>